<gene>
    <name evidence="1" type="ORF">FOB51_16930</name>
</gene>
<dbReference type="Proteomes" id="UP000324507">
    <property type="component" value="Chromosome"/>
</dbReference>
<protein>
    <submittedName>
        <fullName evidence="1">Uncharacterized protein</fullName>
    </submittedName>
</protein>
<dbReference type="RefSeq" id="WP_150351288.1">
    <property type="nucleotide sequence ID" value="NZ_CP044081.1"/>
</dbReference>
<dbReference type="AlphaFoldDB" id="A0A5P2QTX7"/>
<reference evidence="1 2" key="1">
    <citation type="submission" date="2019-09" db="EMBL/GenBank/DDBJ databases">
        <title>FDA dAtabase for Regulatory Grade micrObial Sequences (FDA-ARGOS): Supporting development and validation of Infectious Disease Dx tests.</title>
        <authorList>
            <person name="Sciortino C."/>
            <person name="Tallon L."/>
            <person name="Sadzewicz L."/>
            <person name="Vavikolanu K."/>
            <person name="Mehta A."/>
            <person name="Aluvathingal J."/>
            <person name="Nadendla S."/>
            <person name="Nandy P."/>
            <person name="Geyer C."/>
            <person name="Yan Y."/>
            <person name="Sichtig H."/>
        </authorList>
    </citation>
    <scope>NUCLEOTIDE SEQUENCE [LARGE SCALE GENOMIC DNA]</scope>
    <source>
        <strain evidence="1 2">FDAARGOS_643</strain>
    </source>
</reference>
<evidence type="ECO:0000313" key="2">
    <source>
        <dbReference type="Proteomes" id="UP000324507"/>
    </source>
</evidence>
<sequence>MPLQPAYETTLRHGDHAVTLRASLRAAVALDNLPGGIPGAWDSLMRQTYTGIRAVILATATDRAAAFVLLASLSGKPLASFLGHAQAACLDTLLHLLPEPQAGARPDPAVTVQGCLENLFLFGTVGAQWHPAEVWNTSPRELQRIALASVPSDDARPGDVYTPERLREIDQLGHDPAFDRGALQALKARHNA</sequence>
<evidence type="ECO:0000313" key="1">
    <source>
        <dbReference type="EMBL" id="QEU09547.1"/>
    </source>
</evidence>
<accession>A0A5P2QTX7</accession>
<proteinExistence type="predicted"/>
<name>A0A5P2QTX7_9RHOB</name>
<dbReference type="EMBL" id="CP044081">
    <property type="protein sequence ID" value="QEU09547.1"/>
    <property type="molecule type" value="Genomic_DNA"/>
</dbReference>
<organism evidence="1 2">
    <name type="scientific">Paracoccus yeei</name>
    <dbReference type="NCBI Taxonomy" id="147645"/>
    <lineage>
        <taxon>Bacteria</taxon>
        <taxon>Pseudomonadati</taxon>
        <taxon>Pseudomonadota</taxon>
        <taxon>Alphaproteobacteria</taxon>
        <taxon>Rhodobacterales</taxon>
        <taxon>Paracoccaceae</taxon>
        <taxon>Paracoccus</taxon>
    </lineage>
</organism>